<feature type="region of interest" description="Disordered" evidence="1">
    <location>
        <begin position="219"/>
        <end position="247"/>
    </location>
</feature>
<keyword evidence="3" id="KW-1185">Reference proteome</keyword>
<dbReference type="EMBL" id="JBEWYP010000004">
    <property type="protein sequence ID" value="MET7029485.1"/>
    <property type="molecule type" value="Genomic_DNA"/>
</dbReference>
<dbReference type="Gene3D" id="1.25.40.10">
    <property type="entry name" value="Tetratricopeptide repeat domain"/>
    <property type="match status" value="1"/>
</dbReference>
<evidence type="ECO:0000256" key="1">
    <source>
        <dbReference type="SAM" id="MobiDB-lite"/>
    </source>
</evidence>
<comment type="caution">
    <text evidence="2">The sequence shown here is derived from an EMBL/GenBank/DDBJ whole genome shotgun (WGS) entry which is preliminary data.</text>
</comment>
<evidence type="ECO:0008006" key="4">
    <source>
        <dbReference type="Google" id="ProtNLM"/>
    </source>
</evidence>
<proteinExistence type="predicted"/>
<sequence length="247" mass="27544">MKKIIAVLIFAFGFYGGAQTKSELQKHYEAFYNEMKLQGDVNGVINALTHLNVMSPSVERRDTLAYVYANDNQHMQALNTIGIEKNDSDSDLALQVKAISLKALNQPKRALEQFELLFKRSPDAYLAYELADLKIQTGDAPGASANIEYGISNATNDMSYAFYERQQPYEVSLKAAFLHLKGLIAYNTDKSNIDAALALINEALTIDPNFNLASLSKQALESRKEQTETPKEVVPEVKKDKSKAKKQ</sequence>
<evidence type="ECO:0000313" key="3">
    <source>
        <dbReference type="Proteomes" id="UP001549773"/>
    </source>
</evidence>
<evidence type="ECO:0000313" key="2">
    <source>
        <dbReference type="EMBL" id="MET7029485.1"/>
    </source>
</evidence>
<reference evidence="2 3" key="1">
    <citation type="submission" date="2024-07" db="EMBL/GenBank/DDBJ databases">
        <title>The genome sequence of type strain Sediminicola luteus GDMCC 1.2596T.</title>
        <authorList>
            <person name="Liu Y."/>
        </authorList>
    </citation>
    <scope>NUCLEOTIDE SEQUENCE [LARGE SCALE GENOMIC DNA]</scope>
    <source>
        <strain evidence="2 3">GDMCC 1.2596</strain>
    </source>
</reference>
<feature type="compositionally biased region" description="Basic and acidic residues" evidence="1">
    <location>
        <begin position="220"/>
        <end position="239"/>
    </location>
</feature>
<name>A0ABV2TW41_9FLAO</name>
<dbReference type="SUPFAM" id="SSF48452">
    <property type="entry name" value="TPR-like"/>
    <property type="match status" value="1"/>
</dbReference>
<gene>
    <name evidence="2" type="ORF">ABXZ32_08760</name>
</gene>
<protein>
    <recommendedName>
        <fullName evidence="4">Tetratricopeptide repeat protein</fullName>
    </recommendedName>
</protein>
<organism evidence="2 3">
    <name type="scientific">Sediminicola luteus</name>
    <dbReference type="NCBI Taxonomy" id="319238"/>
    <lineage>
        <taxon>Bacteria</taxon>
        <taxon>Pseudomonadati</taxon>
        <taxon>Bacteroidota</taxon>
        <taxon>Flavobacteriia</taxon>
        <taxon>Flavobacteriales</taxon>
        <taxon>Flavobacteriaceae</taxon>
        <taxon>Sediminicola</taxon>
    </lineage>
</organism>
<dbReference type="Proteomes" id="UP001549773">
    <property type="component" value="Unassembled WGS sequence"/>
</dbReference>
<dbReference type="InterPro" id="IPR011990">
    <property type="entry name" value="TPR-like_helical_dom_sf"/>
</dbReference>
<accession>A0ABV2TW41</accession>
<dbReference type="RefSeq" id="WP_354618303.1">
    <property type="nucleotide sequence ID" value="NZ_JBEWYP010000004.1"/>
</dbReference>